<gene>
    <name evidence="8" type="ORF">GCM10023313_16960</name>
</gene>
<dbReference type="PRINTS" id="PR00344">
    <property type="entry name" value="BCTRLSENSOR"/>
</dbReference>
<dbReference type="InterPro" id="IPR050736">
    <property type="entry name" value="Sensor_HK_Regulatory"/>
</dbReference>
<dbReference type="InterPro" id="IPR005467">
    <property type="entry name" value="His_kinase_dom"/>
</dbReference>
<keyword evidence="6" id="KW-0902">Two-component regulatory system</keyword>
<name>A0ABP9FV21_9SPHI</name>
<dbReference type="SUPFAM" id="SSF47384">
    <property type="entry name" value="Homodimeric domain of signal transducing histidine kinase"/>
    <property type="match status" value="1"/>
</dbReference>
<dbReference type="PANTHER" id="PTHR43711:SF31">
    <property type="entry name" value="HISTIDINE KINASE"/>
    <property type="match status" value="1"/>
</dbReference>
<dbReference type="SMART" id="SM00388">
    <property type="entry name" value="HisKA"/>
    <property type="match status" value="1"/>
</dbReference>
<evidence type="ECO:0000256" key="1">
    <source>
        <dbReference type="ARBA" id="ARBA00000085"/>
    </source>
</evidence>
<evidence type="ECO:0000313" key="9">
    <source>
        <dbReference type="Proteomes" id="UP001501436"/>
    </source>
</evidence>
<reference evidence="9" key="1">
    <citation type="journal article" date="2019" name="Int. J. Syst. Evol. Microbiol.">
        <title>The Global Catalogue of Microorganisms (GCM) 10K type strain sequencing project: providing services to taxonomists for standard genome sequencing and annotation.</title>
        <authorList>
            <consortium name="The Broad Institute Genomics Platform"/>
            <consortium name="The Broad Institute Genome Sequencing Center for Infectious Disease"/>
            <person name="Wu L."/>
            <person name="Ma J."/>
        </authorList>
    </citation>
    <scope>NUCLEOTIDE SEQUENCE [LARGE SCALE GENOMIC DNA]</scope>
    <source>
        <strain evidence="9">JCM 18283</strain>
    </source>
</reference>
<evidence type="ECO:0000313" key="8">
    <source>
        <dbReference type="EMBL" id="GAA4914238.1"/>
    </source>
</evidence>
<keyword evidence="4" id="KW-0808">Transferase</keyword>
<dbReference type="EMBL" id="BAABJI010000002">
    <property type="protein sequence ID" value="GAA4914238.1"/>
    <property type="molecule type" value="Genomic_DNA"/>
</dbReference>
<dbReference type="InterPro" id="IPR004358">
    <property type="entry name" value="Sig_transdc_His_kin-like_C"/>
</dbReference>
<dbReference type="Pfam" id="PF00512">
    <property type="entry name" value="HisKA"/>
    <property type="match status" value="1"/>
</dbReference>
<keyword evidence="3" id="KW-0597">Phosphoprotein</keyword>
<dbReference type="EC" id="2.7.13.3" evidence="2"/>
<dbReference type="PROSITE" id="PS50109">
    <property type="entry name" value="HIS_KIN"/>
    <property type="match status" value="1"/>
</dbReference>
<keyword evidence="5" id="KW-0418">Kinase</keyword>
<accession>A0ABP9FV21</accession>
<evidence type="ECO:0000256" key="3">
    <source>
        <dbReference type="ARBA" id="ARBA00022553"/>
    </source>
</evidence>
<comment type="caution">
    <text evidence="8">The sequence shown here is derived from an EMBL/GenBank/DDBJ whole genome shotgun (WGS) entry which is preliminary data.</text>
</comment>
<evidence type="ECO:0000259" key="7">
    <source>
        <dbReference type="PROSITE" id="PS50109"/>
    </source>
</evidence>
<dbReference type="InterPro" id="IPR003661">
    <property type="entry name" value="HisK_dim/P_dom"/>
</dbReference>
<sequence length="278" mass="30735">MESIFSNRFSAFNTPENNFEHDGDSISMSYGSPQQSDGVNFSAEQIPSKKSIDYGRSKKELYAIAHDLKNPLATIITLTELVLRKGQLTDEIKEYIDHIRRISAHSLEFTEDVIYSANLNPADEASMLHDVNDLVYTVMCDMKYMANNKQQTVIFRPSTADASAKINRSQIVRVVSNVIGNAIKFTPAGKNIRIAVDVVDGQVQFSIEDEGIGIPLTLHSKVFDAFTDAKRHGTNGEASSGLGLSICKQIVENHGGQIWFETKPANGSVFYVKLPKSV</sequence>
<dbReference type="RefSeq" id="WP_345330644.1">
    <property type="nucleotide sequence ID" value="NZ_BAABJI010000002.1"/>
</dbReference>
<dbReference type="InterPro" id="IPR036097">
    <property type="entry name" value="HisK_dim/P_sf"/>
</dbReference>
<protein>
    <recommendedName>
        <fullName evidence="2">histidine kinase</fullName>
        <ecNumber evidence="2">2.7.13.3</ecNumber>
    </recommendedName>
</protein>
<organism evidence="8 9">
    <name type="scientific">Mucilaginibacter defluvii</name>
    <dbReference type="NCBI Taxonomy" id="1196019"/>
    <lineage>
        <taxon>Bacteria</taxon>
        <taxon>Pseudomonadati</taxon>
        <taxon>Bacteroidota</taxon>
        <taxon>Sphingobacteriia</taxon>
        <taxon>Sphingobacteriales</taxon>
        <taxon>Sphingobacteriaceae</taxon>
        <taxon>Mucilaginibacter</taxon>
    </lineage>
</organism>
<dbReference type="InterPro" id="IPR003594">
    <property type="entry name" value="HATPase_dom"/>
</dbReference>
<proteinExistence type="predicted"/>
<dbReference type="Gene3D" id="1.10.287.130">
    <property type="match status" value="1"/>
</dbReference>
<dbReference type="SMART" id="SM00387">
    <property type="entry name" value="HATPase_c"/>
    <property type="match status" value="1"/>
</dbReference>
<dbReference type="Pfam" id="PF02518">
    <property type="entry name" value="HATPase_c"/>
    <property type="match status" value="1"/>
</dbReference>
<evidence type="ECO:0000256" key="5">
    <source>
        <dbReference type="ARBA" id="ARBA00022777"/>
    </source>
</evidence>
<dbReference type="Proteomes" id="UP001501436">
    <property type="component" value="Unassembled WGS sequence"/>
</dbReference>
<evidence type="ECO:0000256" key="2">
    <source>
        <dbReference type="ARBA" id="ARBA00012438"/>
    </source>
</evidence>
<dbReference type="CDD" id="cd00082">
    <property type="entry name" value="HisKA"/>
    <property type="match status" value="1"/>
</dbReference>
<dbReference type="Gene3D" id="3.30.565.10">
    <property type="entry name" value="Histidine kinase-like ATPase, C-terminal domain"/>
    <property type="match status" value="1"/>
</dbReference>
<keyword evidence="9" id="KW-1185">Reference proteome</keyword>
<comment type="catalytic activity">
    <reaction evidence="1">
        <text>ATP + protein L-histidine = ADP + protein N-phospho-L-histidine.</text>
        <dbReference type="EC" id="2.7.13.3"/>
    </reaction>
</comment>
<dbReference type="SUPFAM" id="SSF55874">
    <property type="entry name" value="ATPase domain of HSP90 chaperone/DNA topoisomerase II/histidine kinase"/>
    <property type="match status" value="1"/>
</dbReference>
<evidence type="ECO:0000256" key="6">
    <source>
        <dbReference type="ARBA" id="ARBA00023012"/>
    </source>
</evidence>
<dbReference type="PANTHER" id="PTHR43711">
    <property type="entry name" value="TWO-COMPONENT HISTIDINE KINASE"/>
    <property type="match status" value="1"/>
</dbReference>
<evidence type="ECO:0000256" key="4">
    <source>
        <dbReference type="ARBA" id="ARBA00022679"/>
    </source>
</evidence>
<feature type="domain" description="Histidine kinase" evidence="7">
    <location>
        <begin position="63"/>
        <end position="278"/>
    </location>
</feature>
<dbReference type="InterPro" id="IPR036890">
    <property type="entry name" value="HATPase_C_sf"/>
</dbReference>